<dbReference type="EMBL" id="LJOW01000140">
    <property type="protein sequence ID" value="OBQ41657.1"/>
    <property type="molecule type" value="Genomic_DNA"/>
</dbReference>
<dbReference type="Proteomes" id="UP000092093">
    <property type="component" value="Unassembled WGS sequence"/>
</dbReference>
<dbReference type="AlphaFoldDB" id="A0A1B7WX11"/>
<sequence length="287" mass="33268">MYSIFFLFKMSIKPNKEVSFAAIESVCPRMKEESLRAYTAFTDYIYYNCNNSELQRIYAKTKPGESLPPTRAMSTIQTWSLKFNWQKRKEEWLRHKLNQREEAMLLHWEEHRDRILSSSRTLLDKAEQMLKQPIVRSTAEQDGKTIIIEPSRWGFRDAATFMEVSTKLTREAVGDDIWAKDLLRRKGYHVFEPGMGDIAIALNSLVAAKIIPYEIVPRIINAIKESEMAMSEKIQNAFNMVIEDEYYKEVGVAPDVDNDEESDSTVDVDNIAAQALEMRNRSTEDSE</sequence>
<organism evidence="1 2">
    <name type="scientific">Aphanizomenon flos-aquae WA102</name>
    <dbReference type="NCBI Taxonomy" id="1710896"/>
    <lineage>
        <taxon>Bacteria</taxon>
        <taxon>Bacillati</taxon>
        <taxon>Cyanobacteriota</taxon>
        <taxon>Cyanophyceae</taxon>
        <taxon>Nostocales</taxon>
        <taxon>Aphanizomenonaceae</taxon>
        <taxon>Aphanizomenon</taxon>
    </lineage>
</organism>
<comment type="caution">
    <text evidence="1">The sequence shown here is derived from an EMBL/GenBank/DDBJ whole genome shotgun (WGS) entry which is preliminary data.</text>
</comment>
<proteinExistence type="predicted"/>
<evidence type="ECO:0000313" key="2">
    <source>
        <dbReference type="Proteomes" id="UP000092093"/>
    </source>
</evidence>
<gene>
    <name evidence="1" type="ORF">AN484_20500</name>
</gene>
<evidence type="ECO:0000313" key="1">
    <source>
        <dbReference type="EMBL" id="OBQ41657.1"/>
    </source>
</evidence>
<name>A0A1B7WX11_APHFL</name>
<accession>A0A1B7WX11</accession>
<reference evidence="1 2" key="1">
    <citation type="submission" date="2015-09" db="EMBL/GenBank/DDBJ databases">
        <title>Aphanizomenon flos-aquae WA102.</title>
        <authorList>
            <person name="Driscoll C."/>
        </authorList>
    </citation>
    <scope>NUCLEOTIDE SEQUENCE [LARGE SCALE GENOMIC DNA]</scope>
    <source>
        <strain evidence="1">WA102</strain>
    </source>
</reference>
<protein>
    <submittedName>
        <fullName evidence="1">Uncharacterized protein</fullName>
    </submittedName>
</protein>